<dbReference type="InterPro" id="IPR027417">
    <property type="entry name" value="P-loop_NTPase"/>
</dbReference>
<protein>
    <submittedName>
        <fullName evidence="1">Thymidylate kinase</fullName>
    </submittedName>
</protein>
<evidence type="ECO:0000313" key="1">
    <source>
        <dbReference type="EMBL" id="MBP2400728.1"/>
    </source>
</evidence>
<comment type="caution">
    <text evidence="1">The sequence shown here is derived from an EMBL/GenBank/DDBJ whole genome shotgun (WGS) entry which is preliminary data.</text>
</comment>
<dbReference type="GO" id="GO:0016301">
    <property type="term" value="F:kinase activity"/>
    <property type="evidence" value="ECO:0007669"/>
    <property type="project" value="UniProtKB-KW"/>
</dbReference>
<keyword evidence="1" id="KW-0808">Transferase</keyword>
<gene>
    <name evidence="1" type="ORF">JO379_000197</name>
</gene>
<dbReference type="Proteomes" id="UP001519291">
    <property type="component" value="Unassembled WGS sequence"/>
</dbReference>
<dbReference type="EMBL" id="JAGIOH010000001">
    <property type="protein sequence ID" value="MBP2400728.1"/>
    <property type="molecule type" value="Genomic_DNA"/>
</dbReference>
<accession>A0ABS4XW43</accession>
<reference evidence="1 2" key="1">
    <citation type="submission" date="2021-03" db="EMBL/GenBank/DDBJ databases">
        <title>Sequencing the genomes of 1000 actinobacteria strains.</title>
        <authorList>
            <person name="Klenk H.-P."/>
        </authorList>
    </citation>
    <scope>NUCLEOTIDE SEQUENCE [LARGE SCALE GENOMIC DNA]</scope>
    <source>
        <strain evidence="1 2">DSM 41480</strain>
    </source>
</reference>
<dbReference type="GeneID" id="91567093"/>
<dbReference type="SUPFAM" id="SSF52540">
    <property type="entry name" value="P-loop containing nucleoside triphosphate hydrolases"/>
    <property type="match status" value="1"/>
</dbReference>
<proteinExistence type="predicted"/>
<dbReference type="Gene3D" id="3.40.50.300">
    <property type="entry name" value="P-loop containing nucleotide triphosphate hydrolases"/>
    <property type="match status" value="1"/>
</dbReference>
<name>A0ABS4XW43_9ACTN</name>
<keyword evidence="1" id="KW-0418">Kinase</keyword>
<dbReference type="RefSeq" id="WP_209513317.1">
    <property type="nucleotide sequence ID" value="NZ_JAGIOH010000001.1"/>
</dbReference>
<keyword evidence="2" id="KW-1185">Reference proteome</keyword>
<evidence type="ECO:0000313" key="2">
    <source>
        <dbReference type="Proteomes" id="UP001519291"/>
    </source>
</evidence>
<organism evidence="1 2">
    <name type="scientific">Streptomyces syringium</name>
    <dbReference type="NCBI Taxonomy" id="76729"/>
    <lineage>
        <taxon>Bacteria</taxon>
        <taxon>Bacillati</taxon>
        <taxon>Actinomycetota</taxon>
        <taxon>Actinomycetes</taxon>
        <taxon>Kitasatosporales</taxon>
        <taxon>Streptomycetaceae</taxon>
        <taxon>Streptomyces</taxon>
    </lineage>
</organism>
<sequence>MNLDAIAADRQTLALDGCDGVGKSTLAAHLSDKYGFTVVHSPRTPDHQDLTSRYRTLLNQPGKLLLDRCFISELVYGPLFRGRSRITHAQAIDLAETLATRQGLFIHLTSPPAIVHGHAVIRVSGHCTSLWADSSSPCAV</sequence>